<dbReference type="SUPFAM" id="SSF53756">
    <property type="entry name" value="UDP-Glycosyltransferase/glycogen phosphorylase"/>
    <property type="match status" value="1"/>
</dbReference>
<evidence type="ECO:0000313" key="2">
    <source>
        <dbReference type="EMBL" id="ERJ75851.1"/>
    </source>
</evidence>
<organism evidence="2 3">
    <name type="scientific">Prevotella disiens JCM 6334 = ATCC 29426</name>
    <dbReference type="NCBI Taxonomy" id="1235811"/>
    <lineage>
        <taxon>Bacteria</taxon>
        <taxon>Pseudomonadati</taxon>
        <taxon>Bacteroidota</taxon>
        <taxon>Bacteroidia</taxon>
        <taxon>Bacteroidales</taxon>
        <taxon>Prevotellaceae</taxon>
        <taxon>Prevotella</taxon>
    </lineage>
</organism>
<gene>
    <name evidence="2" type="ORF">HMPREF0653_01689</name>
</gene>
<name>A0ABN0NRB1_9BACT</name>
<dbReference type="Pfam" id="PF13692">
    <property type="entry name" value="Glyco_trans_1_4"/>
    <property type="match status" value="1"/>
</dbReference>
<reference evidence="2 3" key="1">
    <citation type="submission" date="2013-06" db="EMBL/GenBank/DDBJ databases">
        <authorList>
            <person name="Weinstock G."/>
            <person name="Sodergren E."/>
            <person name="Lobos E.A."/>
            <person name="Fulton L."/>
            <person name="Fulton R."/>
            <person name="Courtney L."/>
            <person name="Fronick C."/>
            <person name="O'Laughlin M."/>
            <person name="Godfrey J."/>
            <person name="Wilson R.M."/>
            <person name="Miner T."/>
            <person name="Farmer C."/>
            <person name="Delehaunty K."/>
            <person name="Cordes M."/>
            <person name="Minx P."/>
            <person name="Tomlinson C."/>
            <person name="Chen J."/>
            <person name="Wollam A."/>
            <person name="Pepin K.H."/>
            <person name="Bhonagiri V."/>
            <person name="Zhang X."/>
            <person name="Warren W."/>
            <person name="Mitreva M."/>
            <person name="Mardis E.R."/>
            <person name="Wilson R.K."/>
        </authorList>
    </citation>
    <scope>NUCLEOTIDE SEQUENCE [LARGE SCALE GENOMIC DNA]</scope>
    <source>
        <strain evidence="2 3">ATCC 29426</strain>
    </source>
</reference>
<dbReference type="EMBL" id="AWUY01000151">
    <property type="protein sequence ID" value="ERJ75851.1"/>
    <property type="molecule type" value="Genomic_DNA"/>
</dbReference>
<dbReference type="CDD" id="cd03825">
    <property type="entry name" value="GT4_WcaC-like"/>
    <property type="match status" value="1"/>
</dbReference>
<evidence type="ECO:0000259" key="1">
    <source>
        <dbReference type="Pfam" id="PF13439"/>
    </source>
</evidence>
<dbReference type="Pfam" id="PF13439">
    <property type="entry name" value="Glyco_transf_4"/>
    <property type="match status" value="1"/>
</dbReference>
<dbReference type="PANTHER" id="PTHR12526:SF637">
    <property type="entry name" value="GLYCOSYLTRANSFERASE EPSF-RELATED"/>
    <property type="match status" value="1"/>
</dbReference>
<protein>
    <submittedName>
        <fullName evidence="2">Glycosyltransferase, group 1 family protein</fullName>
    </submittedName>
</protein>
<dbReference type="Gene3D" id="3.40.50.2000">
    <property type="entry name" value="Glycogen Phosphorylase B"/>
    <property type="match status" value="2"/>
</dbReference>
<accession>A0ABN0NRB1</accession>
<proteinExistence type="predicted"/>
<dbReference type="InterPro" id="IPR028098">
    <property type="entry name" value="Glyco_trans_4-like_N"/>
</dbReference>
<sequence>MMQVLIVNTSELTGGAAVAANRLKDALNNNGVTAKMLVRDRQTDDKDVITIKKGWRTHWNLLWERWCIFWHLHFKKNNLFAIDIANAGTDITKMEAFKAADVIHLSWVNQGMLSLGNIRKILRSGKPVVWTMHDLWPASSICHYAHGCDGFKMGCGNCPLLPKTKNDLSARIYKRKENMYKGKNLSFVACSEWLAGQARESGLITDQSITSIPNPIDSSFFCPNDKIEAKKQLNLPTDKRIILFVSQRVTDKRKGMEYFVEAISKLSEQYPEMKNTTEIAILGGHAEELVGKLALKVNSLGYVNDPQKIRLVYSASDVFVLPSLEDNLPNTIMEALACGIPCVGFSVGGIPEMIEHTVNGYVAASQDATDLASGIHWVLEEADYQKLSGAAVEKVQACYSQKSVAERYIEVYEKALSNTHYAL</sequence>
<evidence type="ECO:0000313" key="3">
    <source>
        <dbReference type="Proteomes" id="UP000016660"/>
    </source>
</evidence>
<comment type="caution">
    <text evidence="2">The sequence shown here is derived from an EMBL/GenBank/DDBJ whole genome shotgun (WGS) entry which is preliminary data.</text>
</comment>
<dbReference type="Proteomes" id="UP000016660">
    <property type="component" value="Unassembled WGS sequence"/>
</dbReference>
<feature type="domain" description="Glycosyltransferase subfamily 4-like N-terminal" evidence="1">
    <location>
        <begin position="14"/>
        <end position="219"/>
    </location>
</feature>
<dbReference type="PANTHER" id="PTHR12526">
    <property type="entry name" value="GLYCOSYLTRANSFERASE"/>
    <property type="match status" value="1"/>
</dbReference>
<keyword evidence="3" id="KW-1185">Reference proteome</keyword>